<dbReference type="RefSeq" id="WP_218321824.1">
    <property type="nucleotide sequence ID" value="NZ_JAEEGC010000098.1"/>
</dbReference>
<keyword evidence="2" id="KW-0663">Pyridoxal phosphate</keyword>
<dbReference type="PANTHER" id="PTHR43586:SF8">
    <property type="entry name" value="CYSTEINE DESULFURASE 1, CHLOROPLASTIC"/>
    <property type="match status" value="1"/>
</dbReference>
<dbReference type="PROSITE" id="PS00595">
    <property type="entry name" value="AA_TRANSFER_CLASS_5"/>
    <property type="match status" value="1"/>
</dbReference>
<comment type="similarity">
    <text evidence="4">Belongs to the class-V pyridoxal-phosphate-dependent aminotransferase family.</text>
</comment>
<dbReference type="Pfam" id="PF00266">
    <property type="entry name" value="Aminotran_5"/>
    <property type="match status" value="1"/>
</dbReference>
<feature type="domain" description="Aminotransferase class V" evidence="5">
    <location>
        <begin position="32"/>
        <end position="421"/>
    </location>
</feature>
<reference evidence="6" key="1">
    <citation type="submission" date="2020-12" db="EMBL/GenBank/DDBJ databases">
        <title>Clostridium thailandense sp. nov., a novel acetogenic bacterium isolated from peat land soil in Thailand.</title>
        <authorList>
            <person name="Chaikitkaew S."/>
            <person name="Birkeland N.K."/>
        </authorList>
    </citation>
    <scope>NUCLEOTIDE SEQUENCE</scope>
    <source>
        <strain evidence="6">PL3</strain>
    </source>
</reference>
<dbReference type="InterPro" id="IPR020578">
    <property type="entry name" value="Aminotrans_V_PyrdxlP_BS"/>
</dbReference>
<sequence>MDHNKNKHDYRDMIAGVNEKIPIANGKLTTAINFDNAATTPPFKVVLDAITDFSRHYSSIHRGTGYKSIFSSKVYEDSRKIVCDFIHCDHRKNTVIYVKNTTEAINKLSSIISNIYDDCVIISTRMEHHSNDLPWRNKFRVDYIDVDALGKLNISDLENKLKKYNGKVKLVCVTGASNVTGYKNPIYKIASLCHNYNAKILVDGAQLVPHYPIYMKSSHKDRCIDFLAFSAHKMYAPFGTGVLVGPKDFFSFAEPDHVGGGTIDIVTDDFVTWADPPDKNEAGTPNLMGVIALTTAIKTLNHLDMRKIDKKEMDIYYYALEQLKKIPGITIYCDTDNCDKVAILPFNIDGVYHEFTAKKLSEISGIAVRSGCFCAHPYIRRLLKIPAEEMEYYQKNRDINRPGMVRLSFSFYNTYEEVDALVKTLKKIIKHKSSFQ</sequence>
<evidence type="ECO:0000259" key="5">
    <source>
        <dbReference type="Pfam" id="PF00266"/>
    </source>
</evidence>
<name>A0A949TKX7_9CLOT</name>
<evidence type="ECO:0000256" key="4">
    <source>
        <dbReference type="RuleBase" id="RU004075"/>
    </source>
</evidence>
<dbReference type="InterPro" id="IPR000192">
    <property type="entry name" value="Aminotrans_V_dom"/>
</dbReference>
<proteinExistence type="inferred from homology"/>
<dbReference type="Proteomes" id="UP000694308">
    <property type="component" value="Unassembled WGS sequence"/>
</dbReference>
<dbReference type="EMBL" id="JAEEGC010000098">
    <property type="protein sequence ID" value="MBV7274764.1"/>
    <property type="molecule type" value="Genomic_DNA"/>
</dbReference>
<gene>
    <name evidence="6" type="ORF">I6U48_17860</name>
</gene>
<keyword evidence="6" id="KW-0808">Transferase</keyword>
<protein>
    <submittedName>
        <fullName evidence="6">Aminotransferase class V-fold PLP-dependent enzyme</fullName>
    </submittedName>
</protein>
<comment type="caution">
    <text evidence="6">The sequence shown here is derived from an EMBL/GenBank/DDBJ whole genome shotgun (WGS) entry which is preliminary data.</text>
</comment>
<accession>A0A949TKX7</accession>
<dbReference type="AlphaFoldDB" id="A0A949TKX7"/>
<evidence type="ECO:0000256" key="2">
    <source>
        <dbReference type="ARBA" id="ARBA00022898"/>
    </source>
</evidence>
<dbReference type="PANTHER" id="PTHR43586">
    <property type="entry name" value="CYSTEINE DESULFURASE"/>
    <property type="match status" value="1"/>
</dbReference>
<evidence type="ECO:0000256" key="3">
    <source>
        <dbReference type="ARBA" id="ARBA00050776"/>
    </source>
</evidence>
<evidence type="ECO:0000313" key="6">
    <source>
        <dbReference type="EMBL" id="MBV7274764.1"/>
    </source>
</evidence>
<keyword evidence="6" id="KW-0032">Aminotransferase</keyword>
<comment type="catalytic activity">
    <reaction evidence="3">
        <text>(sulfur carrier)-H + L-cysteine = (sulfur carrier)-SH + L-alanine</text>
        <dbReference type="Rhea" id="RHEA:43892"/>
        <dbReference type="Rhea" id="RHEA-COMP:14737"/>
        <dbReference type="Rhea" id="RHEA-COMP:14739"/>
        <dbReference type="ChEBI" id="CHEBI:29917"/>
        <dbReference type="ChEBI" id="CHEBI:35235"/>
        <dbReference type="ChEBI" id="CHEBI:57972"/>
        <dbReference type="ChEBI" id="CHEBI:64428"/>
        <dbReference type="EC" id="2.8.1.7"/>
    </reaction>
</comment>
<dbReference type="GO" id="GO:0031071">
    <property type="term" value="F:cysteine desulfurase activity"/>
    <property type="evidence" value="ECO:0007669"/>
    <property type="project" value="UniProtKB-EC"/>
</dbReference>
<evidence type="ECO:0000313" key="7">
    <source>
        <dbReference type="Proteomes" id="UP000694308"/>
    </source>
</evidence>
<keyword evidence="7" id="KW-1185">Reference proteome</keyword>
<dbReference type="GO" id="GO:0008483">
    <property type="term" value="F:transaminase activity"/>
    <property type="evidence" value="ECO:0007669"/>
    <property type="project" value="UniProtKB-KW"/>
</dbReference>
<comment type="cofactor">
    <cofactor evidence="1">
        <name>pyridoxal 5'-phosphate</name>
        <dbReference type="ChEBI" id="CHEBI:597326"/>
    </cofactor>
</comment>
<organism evidence="6 7">
    <name type="scientific">Clostridium thailandense</name>
    <dbReference type="NCBI Taxonomy" id="2794346"/>
    <lineage>
        <taxon>Bacteria</taxon>
        <taxon>Bacillati</taxon>
        <taxon>Bacillota</taxon>
        <taxon>Clostridia</taxon>
        <taxon>Eubacteriales</taxon>
        <taxon>Clostridiaceae</taxon>
        <taxon>Clostridium</taxon>
    </lineage>
</organism>
<evidence type="ECO:0000256" key="1">
    <source>
        <dbReference type="ARBA" id="ARBA00001933"/>
    </source>
</evidence>